<evidence type="ECO:0000313" key="2">
    <source>
        <dbReference type="Proteomes" id="UP000234857"/>
    </source>
</evidence>
<name>A0A2N5ZNN4_MUIH1</name>
<protein>
    <submittedName>
        <fullName evidence="1">M23 family peptidase</fullName>
    </submittedName>
</protein>
<dbReference type="InterPro" id="IPR011055">
    <property type="entry name" value="Dup_hybrid_motif"/>
</dbReference>
<accession>A0A2N5ZNN4</accession>
<dbReference type="EMBL" id="PKTG01000001">
    <property type="protein sequence ID" value="PLX20203.1"/>
    <property type="molecule type" value="Genomic_DNA"/>
</dbReference>
<evidence type="ECO:0000313" key="1">
    <source>
        <dbReference type="EMBL" id="PLX20203.1"/>
    </source>
</evidence>
<comment type="caution">
    <text evidence="1">The sequence shown here is derived from an EMBL/GenBank/DDBJ whole genome shotgun (WGS) entry which is preliminary data.</text>
</comment>
<dbReference type="Proteomes" id="UP000234857">
    <property type="component" value="Unassembled WGS sequence"/>
</dbReference>
<reference evidence="1 2" key="1">
    <citation type="submission" date="2017-11" db="EMBL/GenBank/DDBJ databases">
        <title>Genome-resolved metagenomics identifies genetic mobility, metabolic interactions, and unexpected diversity in perchlorate-reducing communities.</title>
        <authorList>
            <person name="Barnum T.P."/>
            <person name="Figueroa I.A."/>
            <person name="Carlstrom C.I."/>
            <person name="Lucas L.N."/>
            <person name="Engelbrektson A.L."/>
            <person name="Coates J.D."/>
        </authorList>
    </citation>
    <scope>NUCLEOTIDE SEQUENCE [LARGE SCALE GENOMIC DNA]</scope>
    <source>
        <strain evidence="1">BM706</strain>
    </source>
</reference>
<gene>
    <name evidence="1" type="ORF">C0601_00015</name>
</gene>
<feature type="non-terminal residue" evidence="1">
    <location>
        <position position="1"/>
    </location>
</feature>
<proteinExistence type="predicted"/>
<dbReference type="SUPFAM" id="SSF51261">
    <property type="entry name" value="Duplicated hybrid motif"/>
    <property type="match status" value="1"/>
</dbReference>
<dbReference type="Gene3D" id="2.70.70.10">
    <property type="entry name" value="Glucose Permease (Domain IIA)"/>
    <property type="match status" value="1"/>
</dbReference>
<dbReference type="AlphaFoldDB" id="A0A2N5ZNN4"/>
<organism evidence="1 2">
    <name type="scientific">Muiribacterium halophilum</name>
    <dbReference type="NCBI Taxonomy" id="2053465"/>
    <lineage>
        <taxon>Bacteria</taxon>
        <taxon>Candidatus Muiribacteriota</taxon>
        <taxon>Candidatus Muiribacteriia</taxon>
        <taxon>Candidatus Muiribacteriales</taxon>
        <taxon>Candidatus Muiribacteriaceae</taxon>
        <taxon>Candidatus Muiribacterium</taxon>
    </lineage>
</organism>
<sequence>GLMGRTGVSTGTHLHFGIRKNGKFLNPLNYLN</sequence>